<comment type="similarity">
    <text evidence="2">Belongs to the group II decarboxylase family.</text>
</comment>
<evidence type="ECO:0000256" key="3">
    <source>
        <dbReference type="ARBA" id="ARBA00012421"/>
    </source>
</evidence>
<feature type="non-terminal residue" evidence="6">
    <location>
        <position position="93"/>
    </location>
</feature>
<proteinExistence type="inferred from homology"/>
<comment type="cofactor">
    <cofactor evidence="1">
        <name>pyridoxal 5'-phosphate</name>
        <dbReference type="ChEBI" id="CHEBI:597326"/>
    </cofactor>
</comment>
<evidence type="ECO:0000256" key="5">
    <source>
        <dbReference type="ARBA" id="ARBA00023239"/>
    </source>
</evidence>
<dbReference type="SUPFAM" id="SSF53383">
    <property type="entry name" value="PLP-dependent transferases"/>
    <property type="match status" value="1"/>
</dbReference>
<dbReference type="EC" id="4.1.1.15" evidence="3"/>
<evidence type="ECO:0000256" key="1">
    <source>
        <dbReference type="ARBA" id="ARBA00001933"/>
    </source>
</evidence>
<evidence type="ECO:0000256" key="4">
    <source>
        <dbReference type="ARBA" id="ARBA00022898"/>
    </source>
</evidence>
<comment type="caution">
    <text evidence="6">The sequence shown here is derived from an EMBL/GenBank/DDBJ whole genome shotgun (WGS) entry which is preliminary data.</text>
</comment>
<dbReference type="Gene3D" id="4.10.280.50">
    <property type="match status" value="1"/>
</dbReference>
<dbReference type="PANTHER" id="PTHR43321">
    <property type="entry name" value="GLUTAMATE DECARBOXYLASE"/>
    <property type="match status" value="1"/>
</dbReference>
<dbReference type="InterPro" id="IPR015424">
    <property type="entry name" value="PyrdxlP-dep_Trfase"/>
</dbReference>
<keyword evidence="5" id="KW-0456">Lyase</keyword>
<evidence type="ECO:0000256" key="2">
    <source>
        <dbReference type="ARBA" id="ARBA00009533"/>
    </source>
</evidence>
<organism evidence="6">
    <name type="scientific">marine sediment metagenome</name>
    <dbReference type="NCBI Taxonomy" id="412755"/>
    <lineage>
        <taxon>unclassified sequences</taxon>
        <taxon>metagenomes</taxon>
        <taxon>ecological metagenomes</taxon>
    </lineage>
</organism>
<accession>X1DZJ0</accession>
<dbReference type="GO" id="GO:0005829">
    <property type="term" value="C:cytosol"/>
    <property type="evidence" value="ECO:0007669"/>
    <property type="project" value="TreeGrafter"/>
</dbReference>
<keyword evidence="4" id="KW-0663">Pyridoxal phosphate</keyword>
<reference evidence="6" key="1">
    <citation type="journal article" date="2014" name="Front. Microbiol.">
        <title>High frequency of phylogenetically diverse reductive dehalogenase-homologous genes in deep subseafloor sedimentary metagenomes.</title>
        <authorList>
            <person name="Kawai M."/>
            <person name="Futagami T."/>
            <person name="Toyoda A."/>
            <person name="Takaki Y."/>
            <person name="Nishi S."/>
            <person name="Hori S."/>
            <person name="Arai W."/>
            <person name="Tsubouchi T."/>
            <person name="Morono Y."/>
            <person name="Uchiyama I."/>
            <person name="Ito T."/>
            <person name="Fujiyama A."/>
            <person name="Inagaki F."/>
            <person name="Takami H."/>
        </authorList>
    </citation>
    <scope>NUCLEOTIDE SEQUENCE</scope>
    <source>
        <strain evidence="6">Expedition CK06-06</strain>
    </source>
</reference>
<sequence length="93" mass="10723">MILSKKVKLEQLKDSQKGHASTYSSRYFAKSIPKYELPEKSMPSNAAYQLVHDELNMDANPALNLATFVTTWMEPEARQLIDENLHKNFIDHD</sequence>
<name>X1DZJ0_9ZZZZ</name>
<dbReference type="GO" id="GO:0004351">
    <property type="term" value="F:glutamate decarboxylase activity"/>
    <property type="evidence" value="ECO:0007669"/>
    <property type="project" value="UniProtKB-EC"/>
</dbReference>
<gene>
    <name evidence="6" type="ORF">S01H4_57839</name>
</gene>
<dbReference type="EMBL" id="BART01033716">
    <property type="protein sequence ID" value="GAH10334.1"/>
    <property type="molecule type" value="Genomic_DNA"/>
</dbReference>
<dbReference type="AlphaFoldDB" id="X1DZJ0"/>
<protein>
    <recommendedName>
        <fullName evidence="3">glutamate decarboxylase</fullName>
        <ecNumber evidence="3">4.1.1.15</ecNumber>
    </recommendedName>
</protein>
<dbReference type="GO" id="GO:0030170">
    <property type="term" value="F:pyridoxal phosphate binding"/>
    <property type="evidence" value="ECO:0007669"/>
    <property type="project" value="InterPro"/>
</dbReference>
<evidence type="ECO:0000313" key="6">
    <source>
        <dbReference type="EMBL" id="GAH10334.1"/>
    </source>
</evidence>
<dbReference type="GO" id="GO:0006538">
    <property type="term" value="P:L-glutamate catabolic process"/>
    <property type="evidence" value="ECO:0007669"/>
    <property type="project" value="TreeGrafter"/>
</dbReference>
<dbReference type="FunFam" id="4.10.280.50:FF:000001">
    <property type="entry name" value="Glutamate decarboxylase"/>
    <property type="match status" value="1"/>
</dbReference>
<dbReference type="InterPro" id="IPR010107">
    <property type="entry name" value="Glutamate_decarboxylase"/>
</dbReference>
<dbReference type="PANTHER" id="PTHR43321:SF3">
    <property type="entry name" value="GLUTAMATE DECARBOXYLASE"/>
    <property type="match status" value="1"/>
</dbReference>